<dbReference type="InterPro" id="IPR036866">
    <property type="entry name" value="RibonucZ/Hydroxyglut_hydro"/>
</dbReference>
<dbReference type="PANTHER" id="PTHR46018">
    <property type="entry name" value="ZINC PHOSPHODIESTERASE ELAC PROTEIN 1"/>
    <property type="match status" value="1"/>
</dbReference>
<dbReference type="PANTHER" id="PTHR46018:SF4">
    <property type="entry name" value="METALLO-HYDROLASE YHFI-RELATED"/>
    <property type="match status" value="1"/>
</dbReference>
<gene>
    <name evidence="2" type="ORF">UFOPK3522_00134</name>
</gene>
<evidence type="ECO:0000259" key="1">
    <source>
        <dbReference type="SMART" id="SM00849"/>
    </source>
</evidence>
<dbReference type="SUPFAM" id="SSF56281">
    <property type="entry name" value="Metallo-hydrolase/oxidoreductase"/>
    <property type="match status" value="1"/>
</dbReference>
<dbReference type="AlphaFoldDB" id="A0A6J5YY16"/>
<dbReference type="Gene3D" id="3.60.15.10">
    <property type="entry name" value="Ribonuclease Z/Hydroxyacylglutathione hydrolase-like"/>
    <property type="match status" value="1"/>
</dbReference>
<reference evidence="2" key="1">
    <citation type="submission" date="2020-05" db="EMBL/GenBank/DDBJ databases">
        <authorList>
            <person name="Chiriac C."/>
            <person name="Salcher M."/>
            <person name="Ghai R."/>
            <person name="Kavagutti S V."/>
        </authorList>
    </citation>
    <scope>NUCLEOTIDE SEQUENCE</scope>
</reference>
<dbReference type="InterPro" id="IPR001279">
    <property type="entry name" value="Metallo-B-lactamas"/>
</dbReference>
<evidence type="ECO:0000313" key="2">
    <source>
        <dbReference type="EMBL" id="CAB4335221.1"/>
    </source>
</evidence>
<dbReference type="CDD" id="cd07716">
    <property type="entry name" value="RNaseZ_short-form-like_MBL-fold"/>
    <property type="match status" value="1"/>
</dbReference>
<dbReference type="SMART" id="SM00849">
    <property type="entry name" value="Lactamase_B"/>
    <property type="match status" value="1"/>
</dbReference>
<dbReference type="Pfam" id="PF12706">
    <property type="entry name" value="Lactamase_B_2"/>
    <property type="match status" value="1"/>
</dbReference>
<organism evidence="2">
    <name type="scientific">freshwater metagenome</name>
    <dbReference type="NCBI Taxonomy" id="449393"/>
    <lineage>
        <taxon>unclassified sequences</taxon>
        <taxon>metagenomes</taxon>
        <taxon>ecological metagenomes</taxon>
    </lineage>
</organism>
<protein>
    <submittedName>
        <fullName evidence="2">Unannotated protein</fullName>
    </submittedName>
</protein>
<dbReference type="EMBL" id="CAESAO010000006">
    <property type="protein sequence ID" value="CAB4335221.1"/>
    <property type="molecule type" value="Genomic_DNA"/>
</dbReference>
<accession>A0A6J5YY16</accession>
<sequence length="256" mass="27170">MQITILGKSPSWPDAGGACSGYLVETANTKLLVDCGSGVFGKLRERIDYAEIDAIVISHFHGDHCLDLMPYAYALTYSPRWSTENPAPRPKLFVPVGGGEALCNIAATFGPGETIVDAFDVSEYGPGEPVQAGDFALRFCLVPHYVPTFAISITAAGEEGRFTFGADCAPNRELVDFADRSDLLLIESTLRVAGDGEPRGHLTATEAGEHGRAAKVGRLVLTHIPDELDQELSVAQASEAFGAGVELASEGAVFHC</sequence>
<proteinExistence type="predicted"/>
<feature type="domain" description="Metallo-beta-lactamase" evidence="1">
    <location>
        <begin position="18"/>
        <end position="223"/>
    </location>
</feature>
<name>A0A6J5YY16_9ZZZZ</name>
<dbReference type="GO" id="GO:0042781">
    <property type="term" value="F:3'-tRNA processing endoribonuclease activity"/>
    <property type="evidence" value="ECO:0007669"/>
    <property type="project" value="TreeGrafter"/>
</dbReference>